<keyword evidence="2" id="KW-1185">Reference proteome</keyword>
<protein>
    <submittedName>
        <fullName evidence="1">Uncharacterized protein</fullName>
    </submittedName>
</protein>
<dbReference type="GeneID" id="36405185"/>
<dbReference type="RefSeq" id="XP_024576271.1">
    <property type="nucleotide sequence ID" value="XM_024725500.1"/>
</dbReference>
<evidence type="ECO:0000313" key="1">
    <source>
        <dbReference type="EMBL" id="CEG39902.1"/>
    </source>
</evidence>
<dbReference type="Proteomes" id="UP000054928">
    <property type="component" value="Unassembled WGS sequence"/>
</dbReference>
<dbReference type="EMBL" id="CCYD01000442">
    <property type="protein sequence ID" value="CEG39902.1"/>
    <property type="molecule type" value="Genomic_DNA"/>
</dbReference>
<dbReference type="AlphaFoldDB" id="A0A0P1AGR9"/>
<name>A0A0P1AGR9_PLAHL</name>
<proteinExistence type="predicted"/>
<accession>A0A0P1AGR9</accession>
<sequence>MTTRTHDRGSAGQILRLVGDSTLIQIEAAVAGVRRAKTGVRSSIPLIPVAKKQLSQENGLADCTDDADTQERADEVSTDGQLLSLMDHKRITRLQAGLDILSNAYDASDKTEALSDHNLVYVVAGAAMKKSMQDCTASSRNCCIWGAHAGKYHVLLDWMMSRELVMNQKSLVSCDYVHQLLLEWIQPTAEKQDQLASCLTLFELLRRRRLRLMCQVERNEVLPLSDIRVDAYVDALHRIVHRGTSLSAGSHRIKLSKLGLIALETLGMLCGDVAMQHLIYCESAKVHTFVEYKLMHKIVKSMQFSLDILRRWHSHSIRRQFLRFALQHLQSYVLTCDIVFSSVEWADGDCKIINNRVNLDVLCWHWVTTVPILCTRTHAISAKTKHRSFKVLTQILKLCNLSFIKSKDKSDQNDVSSNPEIVYSQSRHVCILLDSMGGLRGCLQAFENISQEAKADFVCFFVQILATATKDGNIATTQLSANVLRVLLLPDDVLKIFSSKDDEQGFLSQLIRLNGDSLLARGESCSELEAQTELELFISDFIISRELFITELQWALDKIQTSSLTSTISLVRTFLYQLDGLAAQIPLFRYWRKLLTQGILKLITHQKHKIYRLATSSLPTLDAVHCIAGLIAIGVYEADNRVISSSLEFLLKISTRSSLETTATWFIDACQYSNMEVHLGMYKALPSPHDWSEFAVHLFERYNNKTGACDEQNTVQHKLLSSCLRSPGWSHHVNLAHARHEILRVLVRKFLGSPRDHVILRMLREVIVCSWVSHEEFDVMATQICSHVANATRLTEELLNSDSSSATNAIKDLLFARLAPLLVLRMFPQTYYEANGLEEISCGREDLDHLNKYVEHHLQLDGRKLEAMSGNTTKVLFHILARSIVDPLEFKEVKMLAIECLSTLPFSLVLPFVLSYVVAFLREIMPYYVQDNSLIVQEDSVPMSCGLVTAKLMVYYLNRVFSGGEVIYANCEATLRAIALFIQILAIPFDDLPLTDLKRGSIECMALILSSLAARSNGPHDSDACSGCASALLNLFVMWIFGHQSREEGLKISAANAINLRVINLLGKMWSDARRDQLPIQARVWCCDVLTSAISRSEHGVLASWKKHGLMTRIVLATQKCPEEIAAGGFQIILSFMHKASNLFSTQDVGDISFALNCLEAAAVCLQSTRNEILARNGLKVVEVLGKFRVLAEALQPRNIQLVVDRSLVKVRDQRISFDVTMLAQSLLEANAILQ</sequence>
<dbReference type="OMA" id="ICSHVAN"/>
<organism evidence="1 2">
    <name type="scientific">Plasmopara halstedii</name>
    <name type="common">Downy mildew of sunflower</name>
    <dbReference type="NCBI Taxonomy" id="4781"/>
    <lineage>
        <taxon>Eukaryota</taxon>
        <taxon>Sar</taxon>
        <taxon>Stramenopiles</taxon>
        <taxon>Oomycota</taxon>
        <taxon>Peronosporomycetes</taxon>
        <taxon>Peronosporales</taxon>
        <taxon>Peronosporaceae</taxon>
        <taxon>Plasmopara</taxon>
    </lineage>
</organism>
<dbReference type="OrthoDB" id="79603at2759"/>
<reference evidence="2" key="1">
    <citation type="submission" date="2014-09" db="EMBL/GenBank/DDBJ databases">
        <authorList>
            <person name="Sharma Rahul"/>
            <person name="Thines Marco"/>
        </authorList>
    </citation>
    <scope>NUCLEOTIDE SEQUENCE [LARGE SCALE GENOMIC DNA]</scope>
</reference>
<evidence type="ECO:0000313" key="2">
    <source>
        <dbReference type="Proteomes" id="UP000054928"/>
    </source>
</evidence>